<evidence type="ECO:0000256" key="8">
    <source>
        <dbReference type="ARBA" id="ARBA00023136"/>
    </source>
</evidence>
<evidence type="ECO:0000256" key="1">
    <source>
        <dbReference type="ARBA" id="ARBA00004477"/>
    </source>
</evidence>
<sequence>MNKIKGCLYIYLRKTQYASHLFIFIMLGLGLPLWWKTTEVYRQELPYKDVESLRESFQIVQEVRLILKVKSINGGELAKVIAKECSLPGKFSVVVTPSNYSVEDETLSYLALNLEDFDASLPELEHYHLQIIEVDKSEKPVVLGRRRNLFFEKKTSLNLLAAVIRSILAEEGPTSVVNQDFDGTSDLWNQLSKLRRFASSSFLNVLFTFSNPDPELFDIDWPIEAAIEEYLQPFADNLKDIVDIRPSSQHIYFAPLGVTPRKALHGDGYEISTDLSLLINPLESKLGEQVLPGPTANLVLLVPPARFHPLHLKNRENSDSFIVHRWGGIAFYNPPKDSNGTHWIDMQPVMETFIGQLRLLIGLDIKLPKDVARISLNEKAIADWEVDYLLRLKTIENIAYSTKAIKSLTALLETITNIVISNDVASNVSSSLESIKKSSRLFEKGMLKESYKESLAASERADAAFFDPSMLALLYFPSDQKYAIYVPLFLPVGIPVLLSTWSLLKSFFASSKTEKSNINEQKEKHHQD</sequence>
<dbReference type="GO" id="GO:0042765">
    <property type="term" value="C:GPI-anchor transamidase complex"/>
    <property type="evidence" value="ECO:0007669"/>
    <property type="project" value="InterPro"/>
</dbReference>
<evidence type="ECO:0000313" key="11">
    <source>
        <dbReference type="EMBL" id="KAK2727590.1"/>
    </source>
</evidence>
<evidence type="ECO:0000256" key="9">
    <source>
        <dbReference type="ARBA" id="ARBA00023180"/>
    </source>
</evidence>
<evidence type="ECO:0000256" key="4">
    <source>
        <dbReference type="ARBA" id="ARBA00022502"/>
    </source>
</evidence>
<keyword evidence="5 10" id="KW-0812">Transmembrane</keyword>
<dbReference type="PANTHER" id="PTHR21072">
    <property type="entry name" value="GPI TRANSAMIDASE COMPONENT PIG-S"/>
    <property type="match status" value="1"/>
</dbReference>
<comment type="pathway">
    <text evidence="2">Glycolipid biosynthesis; glycosylphosphatidylinositol-anchor biosynthesis.</text>
</comment>
<comment type="subcellular location">
    <subcellularLocation>
        <location evidence="1">Endoplasmic reticulum membrane</location>
        <topology evidence="1">Multi-pass membrane protein</topology>
    </subcellularLocation>
</comment>
<dbReference type="GO" id="GO:0006506">
    <property type="term" value="P:GPI anchor biosynthetic process"/>
    <property type="evidence" value="ECO:0007669"/>
    <property type="project" value="UniProtKB-KW"/>
</dbReference>
<evidence type="ECO:0008006" key="13">
    <source>
        <dbReference type="Google" id="ProtNLM"/>
    </source>
</evidence>
<evidence type="ECO:0000256" key="5">
    <source>
        <dbReference type="ARBA" id="ARBA00022692"/>
    </source>
</evidence>
<evidence type="ECO:0000256" key="2">
    <source>
        <dbReference type="ARBA" id="ARBA00004687"/>
    </source>
</evidence>
<evidence type="ECO:0000256" key="10">
    <source>
        <dbReference type="SAM" id="Phobius"/>
    </source>
</evidence>
<dbReference type="PANTHER" id="PTHR21072:SF13">
    <property type="entry name" value="GPI TRANSAMIDASE COMPONENT PIG-S"/>
    <property type="match status" value="1"/>
</dbReference>
<keyword evidence="4" id="KW-0337">GPI-anchor biosynthesis</keyword>
<protein>
    <recommendedName>
        <fullName evidence="13">GPI transamidase component PIG-S</fullName>
    </recommendedName>
</protein>
<gene>
    <name evidence="11" type="ORF">QYM36_008165</name>
</gene>
<dbReference type="GO" id="GO:0016255">
    <property type="term" value="P:attachment of GPI anchor to protein"/>
    <property type="evidence" value="ECO:0007669"/>
    <property type="project" value="InterPro"/>
</dbReference>
<feature type="transmembrane region" description="Helical" evidence="10">
    <location>
        <begin position="17"/>
        <end position="35"/>
    </location>
</feature>
<feature type="transmembrane region" description="Helical" evidence="10">
    <location>
        <begin position="482"/>
        <end position="504"/>
    </location>
</feature>
<dbReference type="EMBL" id="JAVRJZ010000001">
    <property type="protein sequence ID" value="KAK2727590.1"/>
    <property type="molecule type" value="Genomic_DNA"/>
</dbReference>
<evidence type="ECO:0000256" key="7">
    <source>
        <dbReference type="ARBA" id="ARBA00022989"/>
    </source>
</evidence>
<dbReference type="Proteomes" id="UP001187531">
    <property type="component" value="Unassembled WGS sequence"/>
</dbReference>
<comment type="similarity">
    <text evidence="3">Belongs to the PIGS family.</text>
</comment>
<keyword evidence="12" id="KW-1185">Reference proteome</keyword>
<evidence type="ECO:0000256" key="6">
    <source>
        <dbReference type="ARBA" id="ARBA00022824"/>
    </source>
</evidence>
<evidence type="ECO:0000313" key="12">
    <source>
        <dbReference type="Proteomes" id="UP001187531"/>
    </source>
</evidence>
<keyword evidence="7 10" id="KW-1133">Transmembrane helix</keyword>
<keyword evidence="9" id="KW-0325">Glycoprotein</keyword>
<dbReference type="Pfam" id="PF10510">
    <property type="entry name" value="PIG-S"/>
    <property type="match status" value="1"/>
</dbReference>
<comment type="caution">
    <text evidence="11">The sequence shown here is derived from an EMBL/GenBank/DDBJ whole genome shotgun (WGS) entry which is preliminary data.</text>
</comment>
<keyword evidence="6" id="KW-0256">Endoplasmic reticulum</keyword>
<name>A0AA88LM95_ARTSF</name>
<dbReference type="InterPro" id="IPR019540">
    <property type="entry name" value="PtdIno-glycan_biosynth_class_S"/>
</dbReference>
<evidence type="ECO:0000256" key="3">
    <source>
        <dbReference type="ARBA" id="ARBA00005316"/>
    </source>
</evidence>
<keyword evidence="8 10" id="KW-0472">Membrane</keyword>
<organism evidence="11 12">
    <name type="scientific">Artemia franciscana</name>
    <name type="common">Brine shrimp</name>
    <name type="synonym">Artemia sanfranciscana</name>
    <dbReference type="NCBI Taxonomy" id="6661"/>
    <lineage>
        <taxon>Eukaryota</taxon>
        <taxon>Metazoa</taxon>
        <taxon>Ecdysozoa</taxon>
        <taxon>Arthropoda</taxon>
        <taxon>Crustacea</taxon>
        <taxon>Branchiopoda</taxon>
        <taxon>Anostraca</taxon>
        <taxon>Artemiidae</taxon>
        <taxon>Artemia</taxon>
    </lineage>
</organism>
<dbReference type="AlphaFoldDB" id="A0AA88LM95"/>
<reference evidence="11" key="1">
    <citation type="submission" date="2023-07" db="EMBL/GenBank/DDBJ databases">
        <title>Chromosome-level genome assembly of Artemia franciscana.</title>
        <authorList>
            <person name="Jo E."/>
        </authorList>
    </citation>
    <scope>NUCLEOTIDE SEQUENCE</scope>
    <source>
        <tissue evidence="11">Whole body</tissue>
    </source>
</reference>
<proteinExistence type="inferred from homology"/>
<accession>A0AA88LM95</accession>